<dbReference type="AlphaFoldDB" id="A0A430B793"/>
<dbReference type="InterPro" id="IPR015077">
    <property type="entry name" value="DUF1858"/>
</dbReference>
<proteinExistence type="predicted"/>
<dbReference type="Proteomes" id="UP000288028">
    <property type="component" value="Unassembled WGS sequence"/>
</dbReference>
<dbReference type="InterPro" id="IPR038062">
    <property type="entry name" value="ScdA-like_N_sf"/>
</dbReference>
<protein>
    <recommendedName>
        <fullName evidence="1">DUF1858 domain-containing protein</fullName>
    </recommendedName>
</protein>
<dbReference type="SUPFAM" id="SSF140683">
    <property type="entry name" value="SP0561-like"/>
    <property type="match status" value="1"/>
</dbReference>
<gene>
    <name evidence="2" type="ORF">CBF28_04250</name>
</gene>
<evidence type="ECO:0000313" key="3">
    <source>
        <dbReference type="Proteomes" id="UP000288028"/>
    </source>
</evidence>
<reference evidence="2 3" key="1">
    <citation type="submission" date="2017-05" db="EMBL/GenBank/DDBJ databases">
        <title>Vagococcus spp. assemblies.</title>
        <authorList>
            <person name="Gulvik C.A."/>
        </authorList>
    </citation>
    <scope>NUCLEOTIDE SEQUENCE [LARGE SCALE GENOMIC DNA]</scope>
    <source>
        <strain evidence="2 3">SS1714</strain>
    </source>
</reference>
<dbReference type="EMBL" id="NGKB01000003">
    <property type="protein sequence ID" value="RSU16153.1"/>
    <property type="molecule type" value="Genomic_DNA"/>
</dbReference>
<comment type="caution">
    <text evidence="2">The sequence shown here is derived from an EMBL/GenBank/DDBJ whole genome shotgun (WGS) entry which is preliminary data.</text>
</comment>
<dbReference type="Pfam" id="PF08984">
    <property type="entry name" value="DUF1858"/>
    <property type="match status" value="1"/>
</dbReference>
<name>A0A430B793_9ENTE</name>
<evidence type="ECO:0000313" key="2">
    <source>
        <dbReference type="EMBL" id="RSU16153.1"/>
    </source>
</evidence>
<sequence>MMNVLKKNQSVFDLIQAYPELKDIFVQLGLDGVTNPLVLKTAGKKMTLEKGAKMKKIPWEKVVMTFEQAGFIFEED</sequence>
<dbReference type="Gene3D" id="1.10.3910.10">
    <property type="entry name" value="SP0561-like"/>
    <property type="match status" value="1"/>
</dbReference>
<feature type="domain" description="DUF1858" evidence="1">
    <location>
        <begin position="6"/>
        <end position="63"/>
    </location>
</feature>
<accession>A0A430B793</accession>
<keyword evidence="3" id="KW-1185">Reference proteome</keyword>
<organism evidence="2 3">
    <name type="scientific">Vagococcus carniphilus</name>
    <dbReference type="NCBI Taxonomy" id="218144"/>
    <lineage>
        <taxon>Bacteria</taxon>
        <taxon>Bacillati</taxon>
        <taxon>Bacillota</taxon>
        <taxon>Bacilli</taxon>
        <taxon>Lactobacillales</taxon>
        <taxon>Enterococcaceae</taxon>
        <taxon>Vagococcus</taxon>
    </lineage>
</organism>
<dbReference type="OrthoDB" id="411397at2"/>
<evidence type="ECO:0000259" key="1">
    <source>
        <dbReference type="Pfam" id="PF08984"/>
    </source>
</evidence>